<evidence type="ECO:0000313" key="2">
    <source>
        <dbReference type="Proteomes" id="UP000634136"/>
    </source>
</evidence>
<proteinExistence type="predicted"/>
<protein>
    <submittedName>
        <fullName evidence="1">Uncharacterized protein</fullName>
    </submittedName>
</protein>
<dbReference type="AlphaFoldDB" id="A0A834TG91"/>
<accession>A0A834TG91</accession>
<evidence type="ECO:0000313" key="1">
    <source>
        <dbReference type="EMBL" id="KAF7821607.1"/>
    </source>
</evidence>
<organism evidence="1 2">
    <name type="scientific">Senna tora</name>
    <dbReference type="NCBI Taxonomy" id="362788"/>
    <lineage>
        <taxon>Eukaryota</taxon>
        <taxon>Viridiplantae</taxon>
        <taxon>Streptophyta</taxon>
        <taxon>Embryophyta</taxon>
        <taxon>Tracheophyta</taxon>
        <taxon>Spermatophyta</taxon>
        <taxon>Magnoliopsida</taxon>
        <taxon>eudicotyledons</taxon>
        <taxon>Gunneridae</taxon>
        <taxon>Pentapetalae</taxon>
        <taxon>rosids</taxon>
        <taxon>fabids</taxon>
        <taxon>Fabales</taxon>
        <taxon>Fabaceae</taxon>
        <taxon>Caesalpinioideae</taxon>
        <taxon>Cassia clade</taxon>
        <taxon>Senna</taxon>
    </lineage>
</organism>
<dbReference type="EMBL" id="JAAIUW010000008">
    <property type="protein sequence ID" value="KAF7821607.1"/>
    <property type="molecule type" value="Genomic_DNA"/>
</dbReference>
<gene>
    <name evidence="1" type="ORF">G2W53_027062</name>
</gene>
<keyword evidence="2" id="KW-1185">Reference proteome</keyword>
<reference evidence="1" key="1">
    <citation type="submission" date="2020-09" db="EMBL/GenBank/DDBJ databases">
        <title>Genome-Enabled Discovery of Anthraquinone Biosynthesis in Senna tora.</title>
        <authorList>
            <person name="Kang S.-H."/>
            <person name="Pandey R.P."/>
            <person name="Lee C.-M."/>
            <person name="Sim J.-S."/>
            <person name="Jeong J.-T."/>
            <person name="Choi B.-S."/>
            <person name="Jung M."/>
            <person name="Ginzburg D."/>
            <person name="Zhao K."/>
            <person name="Won S.Y."/>
            <person name="Oh T.-J."/>
            <person name="Yu Y."/>
            <person name="Kim N.-H."/>
            <person name="Lee O.R."/>
            <person name="Lee T.-H."/>
            <person name="Bashyal P."/>
            <person name="Kim T.-S."/>
            <person name="Lee W.-H."/>
            <person name="Kawkins C."/>
            <person name="Kim C.-K."/>
            <person name="Kim J.S."/>
            <person name="Ahn B.O."/>
            <person name="Rhee S.Y."/>
            <person name="Sohng J.K."/>
        </authorList>
    </citation>
    <scope>NUCLEOTIDE SEQUENCE</scope>
    <source>
        <tissue evidence="1">Leaf</tissue>
    </source>
</reference>
<sequence length="36" mass="3718">MAQDTEEAGNLGVLVANRSGDVSVFLPSQLDEGLAN</sequence>
<comment type="caution">
    <text evidence="1">The sequence shown here is derived from an EMBL/GenBank/DDBJ whole genome shotgun (WGS) entry which is preliminary data.</text>
</comment>
<dbReference type="Proteomes" id="UP000634136">
    <property type="component" value="Unassembled WGS sequence"/>
</dbReference>
<name>A0A834TG91_9FABA</name>